<comment type="caution">
    <text evidence="1">The sequence shown here is derived from an EMBL/GenBank/DDBJ whole genome shotgun (WGS) entry which is preliminary data.</text>
</comment>
<gene>
    <name evidence="1" type="ORF">UJA718_LOCUS30012</name>
</gene>
<keyword evidence="2" id="KW-1185">Reference proteome</keyword>
<evidence type="ECO:0000313" key="2">
    <source>
        <dbReference type="Proteomes" id="UP000663873"/>
    </source>
</evidence>
<proteinExistence type="predicted"/>
<accession>A0A820ZGW2</accession>
<organism evidence="1 2">
    <name type="scientific">Rotaria socialis</name>
    <dbReference type="NCBI Taxonomy" id="392032"/>
    <lineage>
        <taxon>Eukaryota</taxon>
        <taxon>Metazoa</taxon>
        <taxon>Spiralia</taxon>
        <taxon>Gnathifera</taxon>
        <taxon>Rotifera</taxon>
        <taxon>Eurotatoria</taxon>
        <taxon>Bdelloidea</taxon>
        <taxon>Philodinida</taxon>
        <taxon>Philodinidae</taxon>
        <taxon>Rotaria</taxon>
    </lineage>
</organism>
<feature type="non-terminal residue" evidence="1">
    <location>
        <position position="27"/>
    </location>
</feature>
<dbReference type="EMBL" id="CAJOBP010010289">
    <property type="protein sequence ID" value="CAF4562430.1"/>
    <property type="molecule type" value="Genomic_DNA"/>
</dbReference>
<sequence length="27" mass="3011">MEVRAPQGSVLAATLFRIHVHLLPKLL</sequence>
<reference evidence="1" key="1">
    <citation type="submission" date="2021-02" db="EMBL/GenBank/DDBJ databases">
        <authorList>
            <person name="Nowell W R."/>
        </authorList>
    </citation>
    <scope>NUCLEOTIDE SEQUENCE</scope>
</reference>
<evidence type="ECO:0000313" key="1">
    <source>
        <dbReference type="EMBL" id="CAF4562430.1"/>
    </source>
</evidence>
<dbReference type="AlphaFoldDB" id="A0A820ZGW2"/>
<name>A0A820ZGW2_9BILA</name>
<dbReference type="Proteomes" id="UP000663873">
    <property type="component" value="Unassembled WGS sequence"/>
</dbReference>
<protein>
    <submittedName>
        <fullName evidence="1">Uncharacterized protein</fullName>
    </submittedName>
</protein>